<dbReference type="AlphaFoldDB" id="A0AAD9KJ72"/>
<evidence type="ECO:0000256" key="7">
    <source>
        <dbReference type="ARBA" id="ARBA00022723"/>
    </source>
</evidence>
<evidence type="ECO:0000256" key="11">
    <source>
        <dbReference type="ARBA" id="ARBA00035025"/>
    </source>
</evidence>
<evidence type="ECO:0000256" key="5">
    <source>
        <dbReference type="ARBA" id="ARBA00022679"/>
    </source>
</evidence>
<dbReference type="GO" id="GO:0090486">
    <property type="term" value="F:small RNA 2'-O-methyltransferase activity"/>
    <property type="evidence" value="ECO:0007669"/>
    <property type="project" value="UniProtKB-EC"/>
</dbReference>
<evidence type="ECO:0000256" key="1">
    <source>
        <dbReference type="ARBA" id="ARBA00001946"/>
    </source>
</evidence>
<keyword evidence="6" id="KW-0949">S-adenosyl-L-methionine</keyword>
<dbReference type="GO" id="GO:0030422">
    <property type="term" value="P:siRNA processing"/>
    <property type="evidence" value="ECO:0007669"/>
    <property type="project" value="TreeGrafter"/>
</dbReference>
<comment type="caution">
    <text evidence="14">The sequence shown here is derived from an EMBL/GenBank/DDBJ whole genome shotgun (WGS) entry which is preliminary data.</text>
</comment>
<comment type="similarity">
    <text evidence="2">Belongs to the methyltransferase superfamily. HEN1 family.</text>
</comment>
<evidence type="ECO:0000256" key="8">
    <source>
        <dbReference type="ARBA" id="ARBA00022842"/>
    </source>
</evidence>
<keyword evidence="4" id="KW-0489">Methyltransferase</keyword>
<keyword evidence="10" id="KW-0943">RNA-mediated gene silencing</keyword>
<evidence type="ECO:0000256" key="2">
    <source>
        <dbReference type="ARBA" id="ARBA00009026"/>
    </source>
</evidence>
<evidence type="ECO:0000313" key="14">
    <source>
        <dbReference type="EMBL" id="KAK2172564.1"/>
    </source>
</evidence>
<feature type="region of interest" description="Disordered" evidence="13">
    <location>
        <begin position="1"/>
        <end position="23"/>
    </location>
</feature>
<evidence type="ECO:0000256" key="9">
    <source>
        <dbReference type="ARBA" id="ARBA00022884"/>
    </source>
</evidence>
<keyword evidence="15" id="KW-1185">Reference proteome</keyword>
<organism evidence="14 15">
    <name type="scientific">Ridgeia piscesae</name>
    <name type="common">Tubeworm</name>
    <dbReference type="NCBI Taxonomy" id="27915"/>
    <lineage>
        <taxon>Eukaryota</taxon>
        <taxon>Metazoa</taxon>
        <taxon>Spiralia</taxon>
        <taxon>Lophotrochozoa</taxon>
        <taxon>Annelida</taxon>
        <taxon>Polychaeta</taxon>
        <taxon>Sedentaria</taxon>
        <taxon>Canalipalpata</taxon>
        <taxon>Sabellida</taxon>
        <taxon>Siboglinidae</taxon>
        <taxon>Ridgeia</taxon>
    </lineage>
</organism>
<proteinExistence type="inferred from homology"/>
<dbReference type="GO" id="GO:0005634">
    <property type="term" value="C:nucleus"/>
    <property type="evidence" value="ECO:0007669"/>
    <property type="project" value="TreeGrafter"/>
</dbReference>
<dbReference type="SUPFAM" id="SSF53335">
    <property type="entry name" value="S-adenosyl-L-methionine-dependent methyltransferases"/>
    <property type="match status" value="1"/>
</dbReference>
<dbReference type="PANTHER" id="PTHR21404">
    <property type="entry name" value="HEN1"/>
    <property type="match status" value="1"/>
</dbReference>
<evidence type="ECO:0000256" key="13">
    <source>
        <dbReference type="SAM" id="MobiDB-lite"/>
    </source>
</evidence>
<dbReference type="GO" id="GO:0001510">
    <property type="term" value="P:RNA methylation"/>
    <property type="evidence" value="ECO:0007669"/>
    <property type="project" value="InterPro"/>
</dbReference>
<keyword evidence="7" id="KW-0479">Metal-binding</keyword>
<keyword evidence="8" id="KW-0460">Magnesium</keyword>
<feature type="compositionally biased region" description="Basic and acidic residues" evidence="13">
    <location>
        <begin position="9"/>
        <end position="21"/>
    </location>
</feature>
<dbReference type="GO" id="GO:0003723">
    <property type="term" value="F:RNA binding"/>
    <property type="evidence" value="ECO:0007669"/>
    <property type="project" value="UniProtKB-KW"/>
</dbReference>
<sequence length="494" mass="56326">MGDPCPDAAGKDCPDTEEPRTMFDPPLSKQRYMRVAEILRSENVKRVVDFGCGGCQMIPKLKEVSTIEDITGVDCDLTQLEIKRYMAKPMLCEYQQQYRRKNPLSIRLFHGSLAQYDSRLYNCDAAILIEVIEHLHPEELTAMPKVIFGEVRPRLIVITTPNEEFNVLFPNFSGMRHDDHKFEWTRDEFQQWCRVQAEEYGFSVEFDGVGEDPGGRKDVGHCSQLAVFHRLKQADEDTSGSEENHAYELISEGHFPLKEDKFSKEEMILMGARFYMKMFARDRPDGDGSGDPVSISLHKLMGYPDLKDVCPDVKSLRKVLERANYKFSTDHESVLFTEAEDEDDDENDLSEDATYCTRITDQADLCPHAANQEMTSDIVDDWMLDEVRQISAEGETWSLDEGGRDETQETMETVSERTEERLGCESGTWDELEEDTWIPDEDTHDPVENEFLKRGCCARADRLNFEVLGPVCGQFSDAEDEEDAGMGTSIGTPV</sequence>
<comment type="cofactor">
    <cofactor evidence="1">
        <name>Mg(2+)</name>
        <dbReference type="ChEBI" id="CHEBI:18420"/>
    </cofactor>
</comment>
<dbReference type="PANTHER" id="PTHR21404:SF3">
    <property type="entry name" value="SMALL RNA 2'-O-METHYLTRANSFERASE"/>
    <property type="match status" value="1"/>
</dbReference>
<dbReference type="GO" id="GO:0046872">
    <property type="term" value="F:metal ion binding"/>
    <property type="evidence" value="ECO:0007669"/>
    <property type="project" value="UniProtKB-KW"/>
</dbReference>
<accession>A0AAD9KJ72</accession>
<name>A0AAD9KJ72_RIDPI</name>
<keyword evidence="9" id="KW-0694">RNA-binding</keyword>
<evidence type="ECO:0000256" key="6">
    <source>
        <dbReference type="ARBA" id="ARBA00022691"/>
    </source>
</evidence>
<evidence type="ECO:0000313" key="15">
    <source>
        <dbReference type="Proteomes" id="UP001209878"/>
    </source>
</evidence>
<dbReference type="GO" id="GO:0034587">
    <property type="term" value="P:piRNA processing"/>
    <property type="evidence" value="ECO:0007669"/>
    <property type="project" value="TreeGrafter"/>
</dbReference>
<evidence type="ECO:0000256" key="12">
    <source>
        <dbReference type="ARBA" id="ARBA00048418"/>
    </source>
</evidence>
<evidence type="ECO:0000256" key="3">
    <source>
        <dbReference type="ARBA" id="ARBA00021330"/>
    </source>
</evidence>
<dbReference type="Gene3D" id="3.40.50.150">
    <property type="entry name" value="Vaccinia Virus protein VP39"/>
    <property type="match status" value="1"/>
</dbReference>
<gene>
    <name evidence="14" type="ORF">NP493_949g00084</name>
</gene>
<evidence type="ECO:0000256" key="10">
    <source>
        <dbReference type="ARBA" id="ARBA00023158"/>
    </source>
</evidence>
<keyword evidence="5" id="KW-0808">Transferase</keyword>
<evidence type="ECO:0000256" key="4">
    <source>
        <dbReference type="ARBA" id="ARBA00022603"/>
    </source>
</evidence>
<dbReference type="Proteomes" id="UP001209878">
    <property type="component" value="Unassembled WGS sequence"/>
</dbReference>
<dbReference type="EMBL" id="JAODUO010000949">
    <property type="protein sequence ID" value="KAK2172564.1"/>
    <property type="molecule type" value="Genomic_DNA"/>
</dbReference>
<dbReference type="InterPro" id="IPR026610">
    <property type="entry name" value="Hen1"/>
</dbReference>
<reference evidence="14" key="1">
    <citation type="journal article" date="2023" name="Mol. Biol. Evol.">
        <title>Third-Generation Sequencing Reveals the Adaptive Role of the Epigenome in Three Deep-Sea Polychaetes.</title>
        <authorList>
            <person name="Perez M."/>
            <person name="Aroh O."/>
            <person name="Sun Y."/>
            <person name="Lan Y."/>
            <person name="Juniper S.K."/>
            <person name="Young C.R."/>
            <person name="Angers B."/>
            <person name="Qian P.Y."/>
        </authorList>
    </citation>
    <scope>NUCLEOTIDE SEQUENCE</scope>
    <source>
        <strain evidence="14">R07B-5</strain>
    </source>
</reference>
<dbReference type="GO" id="GO:0005737">
    <property type="term" value="C:cytoplasm"/>
    <property type="evidence" value="ECO:0007669"/>
    <property type="project" value="TreeGrafter"/>
</dbReference>
<dbReference type="InterPro" id="IPR029063">
    <property type="entry name" value="SAM-dependent_MTases_sf"/>
</dbReference>
<dbReference type="EC" id="2.1.1.386" evidence="11"/>
<comment type="catalytic activity">
    <reaction evidence="12">
        <text>small RNA 3'-end nucleotide + S-adenosyl-L-methionine = small RNA 3'-end 2'-O-methylnucleotide + S-adenosyl-L-homocysteine + H(+)</text>
        <dbReference type="Rhea" id="RHEA:37887"/>
        <dbReference type="Rhea" id="RHEA-COMP:10415"/>
        <dbReference type="Rhea" id="RHEA-COMP:10416"/>
        <dbReference type="ChEBI" id="CHEBI:15378"/>
        <dbReference type="ChEBI" id="CHEBI:57856"/>
        <dbReference type="ChEBI" id="CHEBI:59789"/>
        <dbReference type="ChEBI" id="CHEBI:74896"/>
        <dbReference type="ChEBI" id="CHEBI:74898"/>
        <dbReference type="EC" id="2.1.1.386"/>
    </reaction>
</comment>
<protein>
    <recommendedName>
        <fullName evidence="3">Small RNA 2'-O-methyltransferase</fullName>
        <ecNumber evidence="11">2.1.1.386</ecNumber>
    </recommendedName>
</protein>